<dbReference type="AlphaFoldDB" id="A0A4R3QCJ8"/>
<evidence type="ECO:0000313" key="1">
    <source>
        <dbReference type="EMBL" id="TCU19290.1"/>
    </source>
</evidence>
<accession>A0A4R3QCJ8</accession>
<name>A0A4R3QCJ8_RHISU</name>
<gene>
    <name evidence="1" type="ORF">EV132_102521</name>
</gene>
<evidence type="ECO:0000313" key="2">
    <source>
        <dbReference type="Proteomes" id="UP000294576"/>
    </source>
</evidence>
<sequence length="75" mass="7731">MVRMKTMVRMICPLCPAGHLSHKGRDRLVANASSIIGMGSASLVISPPVGEVPGRAEGGFARTAAAVFRSKVGAP</sequence>
<evidence type="ECO:0008006" key="3">
    <source>
        <dbReference type="Google" id="ProtNLM"/>
    </source>
</evidence>
<proteinExistence type="predicted"/>
<comment type="caution">
    <text evidence="1">The sequence shown here is derived from an EMBL/GenBank/DDBJ whole genome shotgun (WGS) entry which is preliminary data.</text>
</comment>
<protein>
    <recommendedName>
        <fullName evidence="3">Lytic murein transglycosylase</fullName>
    </recommendedName>
</protein>
<reference evidence="1 2" key="1">
    <citation type="submission" date="2019-03" db="EMBL/GenBank/DDBJ databases">
        <title>Genomic Encyclopedia of Type Strains, Phase IV (KMG-V): Genome sequencing to study the core and pangenomes of soil and plant-associated prokaryotes.</title>
        <authorList>
            <person name="Whitman W."/>
        </authorList>
    </citation>
    <scope>NUCLEOTIDE SEQUENCE [LARGE SCALE GENOMIC DNA]</scope>
    <source>
        <strain evidence="1 2">Hc14</strain>
    </source>
</reference>
<dbReference type="EMBL" id="SMBH01000002">
    <property type="protein sequence ID" value="TCU19290.1"/>
    <property type="molecule type" value="Genomic_DNA"/>
</dbReference>
<dbReference type="Proteomes" id="UP000294576">
    <property type="component" value="Unassembled WGS sequence"/>
</dbReference>
<organism evidence="1 2">
    <name type="scientific">Rhizobium sullae</name>
    <name type="common">Rhizobium hedysari</name>
    <dbReference type="NCBI Taxonomy" id="50338"/>
    <lineage>
        <taxon>Bacteria</taxon>
        <taxon>Pseudomonadati</taxon>
        <taxon>Pseudomonadota</taxon>
        <taxon>Alphaproteobacteria</taxon>
        <taxon>Hyphomicrobiales</taxon>
        <taxon>Rhizobiaceae</taxon>
        <taxon>Rhizobium/Agrobacterium group</taxon>
        <taxon>Rhizobium</taxon>
    </lineage>
</organism>